<dbReference type="InterPro" id="IPR002048">
    <property type="entry name" value="EF_hand_dom"/>
</dbReference>
<dbReference type="InterPro" id="IPR001680">
    <property type="entry name" value="WD40_rpt"/>
</dbReference>
<dbReference type="Gene3D" id="2.130.10.10">
    <property type="entry name" value="YVTN repeat-like/Quinoprotein amine dehydrogenase"/>
    <property type="match status" value="3"/>
</dbReference>
<evidence type="ECO:0000256" key="1">
    <source>
        <dbReference type="ARBA" id="ARBA00014901"/>
    </source>
</evidence>
<dbReference type="InterPro" id="IPR020472">
    <property type="entry name" value="WD40_PAC1"/>
</dbReference>
<feature type="repeat" description="WD" evidence="5">
    <location>
        <begin position="402"/>
        <end position="443"/>
    </location>
</feature>
<evidence type="ECO:0000313" key="8">
    <source>
        <dbReference type="Proteomes" id="UP001154078"/>
    </source>
</evidence>
<dbReference type="PANTHER" id="PTHR44324:SF6">
    <property type="entry name" value="EF-HAND CALCIUM BINDING DOMAIN 8"/>
    <property type="match status" value="1"/>
</dbReference>
<gene>
    <name evidence="7" type="ORF">MELIAE_LOCUS6276</name>
</gene>
<dbReference type="PROSITE" id="PS00678">
    <property type="entry name" value="WD_REPEATS_1"/>
    <property type="match status" value="1"/>
</dbReference>
<dbReference type="PANTHER" id="PTHR44324">
    <property type="entry name" value="WD40 REPEAT DOMAIN 95"/>
    <property type="match status" value="1"/>
</dbReference>
<evidence type="ECO:0000256" key="5">
    <source>
        <dbReference type="PROSITE-ProRule" id="PRU00221"/>
    </source>
</evidence>
<dbReference type="AlphaFoldDB" id="A0A9P0B3F0"/>
<dbReference type="InterPro" id="IPR015943">
    <property type="entry name" value="WD40/YVTN_repeat-like_dom_sf"/>
</dbReference>
<keyword evidence="8" id="KW-1185">Reference proteome</keyword>
<dbReference type="EMBL" id="OV121135">
    <property type="protein sequence ID" value="CAH0554761.1"/>
    <property type="molecule type" value="Genomic_DNA"/>
</dbReference>
<dbReference type="SUPFAM" id="SSF50978">
    <property type="entry name" value="WD40 repeat-like"/>
    <property type="match status" value="2"/>
</dbReference>
<evidence type="ECO:0000256" key="2">
    <source>
        <dbReference type="ARBA" id="ARBA00022574"/>
    </source>
</evidence>
<feature type="repeat" description="WD" evidence="5">
    <location>
        <begin position="489"/>
        <end position="521"/>
    </location>
</feature>
<dbReference type="Gene3D" id="1.10.238.10">
    <property type="entry name" value="EF-hand"/>
    <property type="match status" value="1"/>
</dbReference>
<dbReference type="SMART" id="SM00320">
    <property type="entry name" value="WD40"/>
    <property type="match status" value="10"/>
</dbReference>
<name>A0A9P0B3F0_BRAAE</name>
<feature type="repeat" description="WD" evidence="5">
    <location>
        <begin position="906"/>
        <end position="940"/>
    </location>
</feature>
<evidence type="ECO:0000256" key="4">
    <source>
        <dbReference type="ARBA" id="ARBA00022837"/>
    </source>
</evidence>
<sequence>MSGMDLKRSSMVQGFESNFDFENVAEKTTCTSLNFHKALEEIDLEEILEAFKENGNIFNGKDLRNLLNKKINIIFDDDQFENVFKKIDIDSNGFITWDEFISFLILGYNNDEITSEYRSLSPPIPSKPKFYTSYHKSPIVRISFCPILDAIKTEEVDGCLDGSYITLSKDGTINYWSLDFELEASVKSKNPDFKVLSTWVTDMAVMPNVNVICTSSSERDLRFYDTSARKFDLRVRLTSLEYAVTTMSYHYPETHLEQSMLMLGDMGGNVTILFIDTAERGPFLGVLGEPLRKFVFNRVLKGLVRGFRVVQHLNVHTDFVRQIQFYSNLHSVVSCADCKRSPLVIIDIFKTTPKLNPKAYQTFSGVWCFDIDPKMHLIATGSSDGLIRLWNPFMPTRCTATLYRHHQGVIRMTFQDDGNFLYSISKDGVIKVWLVQSQKLVQIYLEMTSLNDKDLCTYYNPVSRQWILGSSVINVISLNPKLSSEHTDGDTHSGGISVVLYNPLFKVIVTLGIDGFILVWDPWDGRNLMMIKNAHVQIQHGLEIPVEITAASFSQNNHFLLTGAHDGTIKIWDFHNGTCLRNLKLNDPHEICKVFWIGTRLLVAGWNRRITEFSSKGEAIGTAGSFCKNWDKRHNEDIKAAALRVPQTVVTASFDGVIIMWRLETGQPYKKYNVNNPTVRIKLEYKMPKEKLLRVARLKKVDERRKSTLIEEQIGDYTDNEEKEGEKKTDNFLMRRSTSKRASMFDARTPAVKIQAESSLHLKLSDITLPDTFDIRNAAVHCMLFLNKREMDPDVGTLLISLENGVVQVWSHDVFGSFITSFTTIHRAGDYVLTMATDENNEYLFTGHSAGYIKTWLISDYCVKNPPYVCMPKYRLKFPYMWGNTIRGRARRMNRLDPKPLLLNTYKGHNLAISSLDFINESQIIISGSADKSARLWTLSGRFLQTVGSFKTWKPLPYAEPVDETTFEFAIPADLKRTLSSCSRRILSGGFLPVPLTKSQIKRRADKEIIGIDLSKIYGKALQQPYLGHHYKIIEGATSTADIQFDTSLPTIPVYKHLYTHDFQDATMPKKEIKVQPD</sequence>
<dbReference type="PRINTS" id="PR00320">
    <property type="entry name" value="GPROTEINBRPT"/>
</dbReference>
<dbReference type="PROSITE" id="PS50222">
    <property type="entry name" value="EF_HAND_2"/>
    <property type="match status" value="1"/>
</dbReference>
<dbReference type="Proteomes" id="UP001154078">
    <property type="component" value="Chromosome 4"/>
</dbReference>
<dbReference type="InterPro" id="IPR018247">
    <property type="entry name" value="EF_Hand_1_Ca_BS"/>
</dbReference>
<reference evidence="7" key="1">
    <citation type="submission" date="2021-12" db="EMBL/GenBank/DDBJ databases">
        <authorList>
            <person name="King R."/>
        </authorList>
    </citation>
    <scope>NUCLEOTIDE SEQUENCE</scope>
</reference>
<dbReference type="InterPro" id="IPR036322">
    <property type="entry name" value="WD40_repeat_dom_sf"/>
</dbReference>
<evidence type="ECO:0000259" key="6">
    <source>
        <dbReference type="PROSITE" id="PS50222"/>
    </source>
</evidence>
<protein>
    <recommendedName>
        <fullName evidence="1">WD repeat-containing protein on Y chromosome</fullName>
    </recommendedName>
</protein>
<organism evidence="7 8">
    <name type="scientific">Brassicogethes aeneus</name>
    <name type="common">Rape pollen beetle</name>
    <name type="synonym">Meligethes aeneus</name>
    <dbReference type="NCBI Taxonomy" id="1431903"/>
    <lineage>
        <taxon>Eukaryota</taxon>
        <taxon>Metazoa</taxon>
        <taxon>Ecdysozoa</taxon>
        <taxon>Arthropoda</taxon>
        <taxon>Hexapoda</taxon>
        <taxon>Insecta</taxon>
        <taxon>Pterygota</taxon>
        <taxon>Neoptera</taxon>
        <taxon>Endopterygota</taxon>
        <taxon>Coleoptera</taxon>
        <taxon>Polyphaga</taxon>
        <taxon>Cucujiformia</taxon>
        <taxon>Nitidulidae</taxon>
        <taxon>Meligethinae</taxon>
        <taxon>Brassicogethes</taxon>
    </lineage>
</organism>
<evidence type="ECO:0000256" key="3">
    <source>
        <dbReference type="ARBA" id="ARBA00022737"/>
    </source>
</evidence>
<dbReference type="SUPFAM" id="SSF47473">
    <property type="entry name" value="EF-hand"/>
    <property type="match status" value="1"/>
</dbReference>
<dbReference type="InterPro" id="IPR011992">
    <property type="entry name" value="EF-hand-dom_pair"/>
</dbReference>
<keyword evidence="4" id="KW-0106">Calcium</keyword>
<keyword evidence="3" id="KW-0677">Repeat</keyword>
<dbReference type="InterPro" id="IPR051242">
    <property type="entry name" value="WD-EF-hand_domain"/>
</dbReference>
<proteinExistence type="predicted"/>
<dbReference type="PROSITE" id="PS50082">
    <property type="entry name" value="WD_REPEATS_2"/>
    <property type="match status" value="5"/>
</dbReference>
<dbReference type="PROSITE" id="PS50294">
    <property type="entry name" value="WD_REPEATS_REGION"/>
    <property type="match status" value="3"/>
</dbReference>
<dbReference type="Pfam" id="PF00400">
    <property type="entry name" value="WD40"/>
    <property type="match status" value="4"/>
</dbReference>
<dbReference type="GO" id="GO:0005509">
    <property type="term" value="F:calcium ion binding"/>
    <property type="evidence" value="ECO:0007669"/>
    <property type="project" value="InterPro"/>
</dbReference>
<feature type="repeat" description="WD" evidence="5">
    <location>
        <begin position="548"/>
        <end position="582"/>
    </location>
</feature>
<dbReference type="InterPro" id="IPR019775">
    <property type="entry name" value="WD40_repeat_CS"/>
</dbReference>
<dbReference type="PROSITE" id="PS00018">
    <property type="entry name" value="EF_HAND_1"/>
    <property type="match status" value="1"/>
</dbReference>
<keyword evidence="2 5" id="KW-0853">WD repeat</keyword>
<evidence type="ECO:0000313" key="7">
    <source>
        <dbReference type="EMBL" id="CAH0554761.1"/>
    </source>
</evidence>
<accession>A0A9P0B3F0</accession>
<feature type="repeat" description="WD" evidence="5">
    <location>
        <begin position="366"/>
        <end position="391"/>
    </location>
</feature>
<dbReference type="OrthoDB" id="5980302at2759"/>
<feature type="domain" description="EF-hand" evidence="6">
    <location>
        <begin position="75"/>
        <end position="110"/>
    </location>
</feature>